<feature type="compositionally biased region" description="Basic residues" evidence="1">
    <location>
        <begin position="261"/>
        <end position="271"/>
    </location>
</feature>
<evidence type="ECO:0000256" key="2">
    <source>
        <dbReference type="SAM" id="Phobius"/>
    </source>
</evidence>
<feature type="region of interest" description="Disordered" evidence="1">
    <location>
        <begin position="173"/>
        <end position="198"/>
    </location>
</feature>
<feature type="compositionally biased region" description="Low complexity" evidence="1">
    <location>
        <begin position="272"/>
        <end position="286"/>
    </location>
</feature>
<dbReference type="SMART" id="SM00338">
    <property type="entry name" value="BRLZ"/>
    <property type="match status" value="1"/>
</dbReference>
<dbReference type="Pfam" id="PF00170">
    <property type="entry name" value="bZIP_1"/>
    <property type="match status" value="1"/>
</dbReference>
<dbReference type="Proteomes" id="UP001146793">
    <property type="component" value="Unassembled WGS sequence"/>
</dbReference>
<feature type="region of interest" description="Disordered" evidence="1">
    <location>
        <begin position="84"/>
        <end position="132"/>
    </location>
</feature>
<feature type="compositionally biased region" description="Basic and acidic residues" evidence="1">
    <location>
        <begin position="84"/>
        <end position="112"/>
    </location>
</feature>
<dbReference type="EMBL" id="JANTQA010000047">
    <property type="protein sequence ID" value="KAJ3433148.1"/>
    <property type="molecule type" value="Genomic_DNA"/>
</dbReference>
<reference evidence="4" key="1">
    <citation type="submission" date="2022-08" db="EMBL/GenBank/DDBJ databases">
        <title>Novel sulphate-reducing endosymbionts in the free-living metamonad Anaeramoeba.</title>
        <authorList>
            <person name="Jerlstrom-Hultqvist J."/>
            <person name="Cepicka I."/>
            <person name="Gallot-Lavallee L."/>
            <person name="Salas-Leiva D."/>
            <person name="Curtis B.A."/>
            <person name="Zahonova K."/>
            <person name="Pipaliya S."/>
            <person name="Dacks J."/>
            <person name="Roger A.J."/>
        </authorList>
    </citation>
    <scope>NUCLEOTIDE SEQUENCE</scope>
    <source>
        <strain evidence="4">Busselton2</strain>
    </source>
</reference>
<dbReference type="GO" id="GO:0003700">
    <property type="term" value="F:DNA-binding transcription factor activity"/>
    <property type="evidence" value="ECO:0007669"/>
    <property type="project" value="InterPro"/>
</dbReference>
<evidence type="ECO:0000259" key="3">
    <source>
        <dbReference type="PROSITE" id="PS50217"/>
    </source>
</evidence>
<dbReference type="InterPro" id="IPR004827">
    <property type="entry name" value="bZIP"/>
</dbReference>
<feature type="region of interest" description="Disordered" evidence="1">
    <location>
        <begin position="332"/>
        <end position="352"/>
    </location>
</feature>
<feature type="region of interest" description="Disordered" evidence="1">
    <location>
        <begin position="246"/>
        <end position="291"/>
    </location>
</feature>
<protein>
    <submittedName>
        <fullName evidence="4">Basic leucine zipper 43-like</fullName>
    </submittedName>
</protein>
<keyword evidence="2" id="KW-0812">Transmembrane</keyword>
<evidence type="ECO:0000313" key="4">
    <source>
        <dbReference type="EMBL" id="KAJ3433148.1"/>
    </source>
</evidence>
<accession>A0AAV7YTM1</accession>
<proteinExistence type="predicted"/>
<sequence>MKNISNKRSQLFDSDQSVFEDPFFSANTYEMNFDPYIFTNSENKFPSDEDLQVDIMDELISSPLNEGFLNIKFNYETIEKDNVQVKDQPKRTKEKEHQKEKQLEKEQEHEQEQGQEEEQEENKRKRTPIHRGVVIIKKKKKKKTKNYVVGKNKHYLRNKQTLKSLACRGLSLDSREKKRRTMERNRINARSSRMRKKQYLNNLENETKQLKIQNNDLTKQLNFSHEENYNLRSEIQRLRKLLNLKQKSATETKTNQTTNNKKNKQKQKQKQKSTTASTSTSTSTKAQKVKKSYAKQTGSKFLQTIEQASEQMQQNSDFSTCSQNDSVEVSITNCSQQSQTGSEGSDDDEDEEEETESAFIAILYYRQNSTKLSICKCNFFHNDFTLQMRETLNSLITSIFFIDHFFISFLFYFHQLFIQNFLKAFLNLQNYNHFVPRPFTIIS</sequence>
<evidence type="ECO:0000313" key="5">
    <source>
        <dbReference type="Proteomes" id="UP001146793"/>
    </source>
</evidence>
<dbReference type="SUPFAM" id="SSF57959">
    <property type="entry name" value="Leucine zipper domain"/>
    <property type="match status" value="1"/>
</dbReference>
<organism evidence="4 5">
    <name type="scientific">Anaeramoeba flamelloides</name>
    <dbReference type="NCBI Taxonomy" id="1746091"/>
    <lineage>
        <taxon>Eukaryota</taxon>
        <taxon>Metamonada</taxon>
        <taxon>Anaeramoebidae</taxon>
        <taxon>Anaeramoeba</taxon>
    </lineage>
</organism>
<dbReference type="AlphaFoldDB" id="A0AAV7YTM1"/>
<dbReference type="Gene3D" id="1.20.5.170">
    <property type="match status" value="1"/>
</dbReference>
<feature type="domain" description="BZIP" evidence="3">
    <location>
        <begin position="175"/>
        <end position="238"/>
    </location>
</feature>
<evidence type="ECO:0000256" key="1">
    <source>
        <dbReference type="SAM" id="MobiDB-lite"/>
    </source>
</evidence>
<name>A0AAV7YTM1_9EUKA</name>
<feature type="compositionally biased region" description="Low complexity" evidence="1">
    <location>
        <begin position="246"/>
        <end position="260"/>
    </location>
</feature>
<keyword evidence="2" id="KW-1133">Transmembrane helix</keyword>
<dbReference type="InterPro" id="IPR046347">
    <property type="entry name" value="bZIP_sf"/>
</dbReference>
<keyword evidence="2" id="KW-0472">Membrane</keyword>
<feature type="transmembrane region" description="Helical" evidence="2">
    <location>
        <begin position="395"/>
        <end position="413"/>
    </location>
</feature>
<dbReference type="CDD" id="cd14687">
    <property type="entry name" value="bZIP_ATF2"/>
    <property type="match status" value="1"/>
</dbReference>
<comment type="caution">
    <text evidence="4">The sequence shown here is derived from an EMBL/GenBank/DDBJ whole genome shotgun (WGS) entry which is preliminary data.</text>
</comment>
<gene>
    <name evidence="4" type="ORF">M0812_22100</name>
</gene>
<dbReference type="PROSITE" id="PS50217">
    <property type="entry name" value="BZIP"/>
    <property type="match status" value="1"/>
</dbReference>